<proteinExistence type="predicted"/>
<gene>
    <name evidence="1" type="ORF">TKK_011330</name>
</gene>
<dbReference type="Proteomes" id="UP001627154">
    <property type="component" value="Unassembled WGS sequence"/>
</dbReference>
<evidence type="ECO:0000313" key="2">
    <source>
        <dbReference type="Proteomes" id="UP001627154"/>
    </source>
</evidence>
<organism evidence="1 2">
    <name type="scientific">Trichogramma kaykai</name>
    <dbReference type="NCBI Taxonomy" id="54128"/>
    <lineage>
        <taxon>Eukaryota</taxon>
        <taxon>Metazoa</taxon>
        <taxon>Ecdysozoa</taxon>
        <taxon>Arthropoda</taxon>
        <taxon>Hexapoda</taxon>
        <taxon>Insecta</taxon>
        <taxon>Pterygota</taxon>
        <taxon>Neoptera</taxon>
        <taxon>Endopterygota</taxon>
        <taxon>Hymenoptera</taxon>
        <taxon>Apocrita</taxon>
        <taxon>Proctotrupomorpha</taxon>
        <taxon>Chalcidoidea</taxon>
        <taxon>Trichogrammatidae</taxon>
        <taxon>Trichogramma</taxon>
    </lineage>
</organism>
<keyword evidence="2" id="KW-1185">Reference proteome</keyword>
<name>A0ABD2WN65_9HYME</name>
<evidence type="ECO:0008006" key="3">
    <source>
        <dbReference type="Google" id="ProtNLM"/>
    </source>
</evidence>
<sequence length="182" mass="21029">MERELEQIDKLVNRDQWPLWKFKITVTLKSYDVWSVVQGSQDKSQALGETATSAQVTSFEKEKHAYERADGIAQKIIVKMCSDKVLIHILNRNCAKEMWDKLMVLYDRKSEVAVNTLQQSWCNYVKDPADDIDTHISKIENMTFKLNVMDLKCSDQDVICKILNTLQSFPYIMCDTVIVPSS</sequence>
<protein>
    <recommendedName>
        <fullName evidence="3">DUF4219 domain-containing protein</fullName>
    </recommendedName>
</protein>
<evidence type="ECO:0000313" key="1">
    <source>
        <dbReference type="EMBL" id="KAL3394310.1"/>
    </source>
</evidence>
<dbReference type="EMBL" id="JBJJXI010000092">
    <property type="protein sequence ID" value="KAL3394310.1"/>
    <property type="molecule type" value="Genomic_DNA"/>
</dbReference>
<dbReference type="Pfam" id="PF14223">
    <property type="entry name" value="Retrotran_gag_2"/>
    <property type="match status" value="1"/>
</dbReference>
<dbReference type="AlphaFoldDB" id="A0ABD2WN65"/>
<accession>A0ABD2WN65</accession>
<comment type="caution">
    <text evidence="1">The sequence shown here is derived from an EMBL/GenBank/DDBJ whole genome shotgun (WGS) entry which is preliminary data.</text>
</comment>
<reference evidence="1 2" key="1">
    <citation type="journal article" date="2024" name="bioRxiv">
        <title>A reference genome for Trichogramma kaykai: A tiny desert-dwelling parasitoid wasp with competing sex-ratio distorters.</title>
        <authorList>
            <person name="Culotta J."/>
            <person name="Lindsey A.R."/>
        </authorList>
    </citation>
    <scope>NUCLEOTIDE SEQUENCE [LARGE SCALE GENOMIC DNA]</scope>
    <source>
        <strain evidence="1 2">KSX58</strain>
    </source>
</reference>